<comment type="catalytic activity">
    <reaction evidence="13">
        <text>(3Z)-octenoyl-CoA = (2E)-octenoyl-CoA</text>
        <dbReference type="Rhea" id="RHEA:46044"/>
        <dbReference type="ChEBI" id="CHEBI:62242"/>
        <dbReference type="ChEBI" id="CHEBI:85640"/>
    </reaction>
    <physiologicalReaction direction="left-to-right" evidence="13">
        <dbReference type="Rhea" id="RHEA:46045"/>
    </physiologicalReaction>
</comment>
<dbReference type="PANTHER" id="PTHR11941">
    <property type="entry name" value="ENOYL-COA HYDRATASE-RELATED"/>
    <property type="match status" value="1"/>
</dbReference>
<evidence type="ECO:0000256" key="12">
    <source>
        <dbReference type="ARBA" id="ARBA00052376"/>
    </source>
</evidence>
<evidence type="ECO:0000256" key="6">
    <source>
        <dbReference type="ARBA" id="ARBA00022990"/>
    </source>
</evidence>
<comment type="subunit">
    <text evidence="3">Homotrimer.</text>
</comment>
<feature type="non-terminal residue" evidence="17">
    <location>
        <position position="262"/>
    </location>
</feature>
<evidence type="ECO:0000256" key="15">
    <source>
        <dbReference type="ARBA" id="ARBA00068317"/>
    </source>
</evidence>
<evidence type="ECO:0000256" key="1">
    <source>
        <dbReference type="ARBA" id="ARBA00004305"/>
    </source>
</evidence>
<reference evidence="17" key="1">
    <citation type="submission" date="2021-12" db="EMBL/GenBank/DDBJ databases">
        <authorList>
            <person name="Martin H S."/>
        </authorList>
    </citation>
    <scope>NUCLEOTIDE SEQUENCE</scope>
</reference>
<dbReference type="FunFam" id="3.90.226.10:FF:000034">
    <property type="entry name" value="Enoyl-CoA delta isomerase 1"/>
    <property type="match status" value="1"/>
</dbReference>
<comment type="catalytic activity">
    <reaction evidence="11">
        <text>(2E)-tetradecenoyl-CoA = (3Z)-tetradecenoyl-CoA</text>
        <dbReference type="Rhea" id="RHEA:29847"/>
        <dbReference type="ChEBI" id="CHEBI:61405"/>
        <dbReference type="ChEBI" id="CHEBI:61968"/>
    </reaction>
    <physiologicalReaction direction="right-to-left" evidence="11">
        <dbReference type="Rhea" id="RHEA:29849"/>
    </physiologicalReaction>
</comment>
<evidence type="ECO:0000256" key="2">
    <source>
        <dbReference type="ARBA" id="ARBA00005005"/>
    </source>
</evidence>
<comment type="function">
    <text evidence="14">Key enzyme of fatty acid beta-oxidation. Able to isomerize both 3-cis (3Z) and 3-trans (3E) double bonds into the 2-trans (2E) form in a range of enoyl-CoA species, with a preference for (3Z)-enoyl-CoAs over (3E)-enoyl-CoAs. The catalytic efficiency of this enzyme is not affected by the fatty acyl chain length.</text>
</comment>
<evidence type="ECO:0000256" key="9">
    <source>
        <dbReference type="ARBA" id="ARBA00023235"/>
    </source>
</evidence>
<evidence type="ECO:0000256" key="5">
    <source>
        <dbReference type="ARBA" id="ARBA00022946"/>
    </source>
</evidence>
<dbReference type="AlphaFoldDB" id="A0A8J9VNB1"/>
<evidence type="ECO:0000256" key="16">
    <source>
        <dbReference type="ARBA" id="ARBA00083575"/>
    </source>
</evidence>
<evidence type="ECO:0000313" key="18">
    <source>
        <dbReference type="Proteomes" id="UP000838878"/>
    </source>
</evidence>
<keyword evidence="18" id="KW-1185">Reference proteome</keyword>
<accession>A0A8J9VNB1</accession>
<gene>
    <name evidence="17" type="ORF">BINO364_LOCUS14976</name>
</gene>
<comment type="catalytic activity">
    <reaction evidence="12">
        <text>(3Z)-dodecenoyl-CoA = (2E)-dodecenoyl-CoA</text>
        <dbReference type="Rhea" id="RHEA:23716"/>
        <dbReference type="ChEBI" id="CHEBI:57330"/>
        <dbReference type="ChEBI" id="CHEBI:58543"/>
        <dbReference type="EC" id="5.3.3.8"/>
    </reaction>
    <physiologicalReaction direction="left-to-right" evidence="12">
        <dbReference type="Rhea" id="RHEA:23717"/>
    </physiologicalReaction>
</comment>
<name>A0A8J9VNB1_9NEOP</name>
<keyword evidence="8" id="KW-0496">Mitochondrion</keyword>
<dbReference type="Pfam" id="PF00378">
    <property type="entry name" value="ECH_1"/>
    <property type="match status" value="1"/>
</dbReference>
<evidence type="ECO:0000256" key="4">
    <source>
        <dbReference type="ARBA" id="ARBA00022832"/>
    </source>
</evidence>
<dbReference type="Proteomes" id="UP000838878">
    <property type="component" value="Chromosome 8"/>
</dbReference>
<dbReference type="SUPFAM" id="SSF52096">
    <property type="entry name" value="ClpP/crotonase"/>
    <property type="match status" value="1"/>
</dbReference>
<evidence type="ECO:0000256" key="10">
    <source>
        <dbReference type="ARBA" id="ARBA00050938"/>
    </source>
</evidence>
<dbReference type="PANTHER" id="PTHR11941:SF45">
    <property type="entry name" value="ENOYL-COA DELTA ISOMERASE 1, MITOCHONDRIAL"/>
    <property type="match status" value="1"/>
</dbReference>
<dbReference type="GO" id="GO:0006635">
    <property type="term" value="P:fatty acid beta-oxidation"/>
    <property type="evidence" value="ECO:0007669"/>
    <property type="project" value="TreeGrafter"/>
</dbReference>
<dbReference type="OrthoDB" id="1696280at2759"/>
<dbReference type="EMBL" id="OV170228">
    <property type="protein sequence ID" value="CAH0729935.1"/>
    <property type="molecule type" value="Genomic_DNA"/>
</dbReference>
<keyword evidence="4" id="KW-0276">Fatty acid metabolism</keyword>
<comment type="pathway">
    <text evidence="2">Lipid metabolism; fatty acid beta-oxidation.</text>
</comment>
<dbReference type="GO" id="GO:0005759">
    <property type="term" value="C:mitochondrial matrix"/>
    <property type="evidence" value="ECO:0007669"/>
    <property type="project" value="UniProtKB-SubCell"/>
</dbReference>
<evidence type="ECO:0000256" key="3">
    <source>
        <dbReference type="ARBA" id="ARBA00011233"/>
    </source>
</evidence>
<dbReference type="CDD" id="cd06558">
    <property type="entry name" value="crotonase-like"/>
    <property type="match status" value="1"/>
</dbReference>
<proteinExistence type="predicted"/>
<protein>
    <recommendedName>
        <fullName evidence="15">Enoyl-CoA delta isomerase 1, mitochondrial</fullName>
    </recommendedName>
    <alternativeName>
        <fullName evidence="16">3,2-trans-enoyl-CoA isomerase</fullName>
    </alternativeName>
</protein>
<evidence type="ECO:0000256" key="14">
    <source>
        <dbReference type="ARBA" id="ARBA00056147"/>
    </source>
</evidence>
<dbReference type="InterPro" id="IPR029045">
    <property type="entry name" value="ClpP/crotonase-like_dom_sf"/>
</dbReference>
<keyword evidence="6" id="KW-0007">Acetylation</keyword>
<dbReference type="Gene3D" id="3.90.226.10">
    <property type="entry name" value="2-enoyl-CoA Hydratase, Chain A, domain 1"/>
    <property type="match status" value="1"/>
</dbReference>
<dbReference type="InterPro" id="IPR001753">
    <property type="entry name" value="Enoyl-CoA_hydra/iso"/>
</dbReference>
<dbReference type="Gene3D" id="6.10.250.170">
    <property type="match status" value="1"/>
</dbReference>
<organism evidence="17 18">
    <name type="scientific">Brenthis ino</name>
    <name type="common">lesser marbled fritillary</name>
    <dbReference type="NCBI Taxonomy" id="405034"/>
    <lineage>
        <taxon>Eukaryota</taxon>
        <taxon>Metazoa</taxon>
        <taxon>Ecdysozoa</taxon>
        <taxon>Arthropoda</taxon>
        <taxon>Hexapoda</taxon>
        <taxon>Insecta</taxon>
        <taxon>Pterygota</taxon>
        <taxon>Neoptera</taxon>
        <taxon>Endopterygota</taxon>
        <taxon>Lepidoptera</taxon>
        <taxon>Glossata</taxon>
        <taxon>Ditrysia</taxon>
        <taxon>Papilionoidea</taxon>
        <taxon>Nymphalidae</taxon>
        <taxon>Heliconiinae</taxon>
        <taxon>Argynnini</taxon>
        <taxon>Brenthis</taxon>
    </lineage>
</organism>
<evidence type="ECO:0000313" key="17">
    <source>
        <dbReference type="EMBL" id="CAH0729935.1"/>
    </source>
</evidence>
<evidence type="ECO:0000256" key="8">
    <source>
        <dbReference type="ARBA" id="ARBA00023128"/>
    </source>
</evidence>
<evidence type="ECO:0000256" key="7">
    <source>
        <dbReference type="ARBA" id="ARBA00023098"/>
    </source>
</evidence>
<comment type="subcellular location">
    <subcellularLocation>
        <location evidence="1">Mitochondrion matrix</location>
    </subcellularLocation>
</comment>
<keyword evidence="9" id="KW-0413">Isomerase</keyword>
<evidence type="ECO:0000256" key="13">
    <source>
        <dbReference type="ARBA" id="ARBA00052542"/>
    </source>
</evidence>
<keyword evidence="7" id="KW-0443">Lipid metabolism</keyword>
<keyword evidence="5" id="KW-0809">Transit peptide</keyword>
<dbReference type="GO" id="GO:0004165">
    <property type="term" value="F:delta(3)-delta(2)-enoyl-CoA isomerase activity"/>
    <property type="evidence" value="ECO:0007669"/>
    <property type="project" value="UniProtKB-EC"/>
</dbReference>
<sequence>MSSHGPLVDLKIGNDGISLMTLQRPPVNIMNLNLLHEMNQALDEIEKNKCKGLIISSALPTVFSAGLDISELYKPDLKRTEEFYRLLLEAYLKIFDSKFITTAAINGHALAGGCLLAIATEYRVMVNGEYKIGFNEAAFGMTVPNWVMDALCHILPVKKAEYILTTAQQFTADEALKVGLIDETATDKLDVIDKCKSFIRRFNDIPYSTRSLTKQRIREGIVGRFKKRREIEVKEYLTYVSDPQIQQSLELYIKALKNKNST</sequence>
<evidence type="ECO:0000256" key="11">
    <source>
        <dbReference type="ARBA" id="ARBA00051293"/>
    </source>
</evidence>
<comment type="catalytic activity">
    <reaction evidence="10">
        <text>(3Z)-decenoyl-CoA = (2E)-decenoyl-CoA</text>
        <dbReference type="Rhea" id="RHEA:77195"/>
        <dbReference type="ChEBI" id="CHEBI:61406"/>
        <dbReference type="ChEBI" id="CHEBI:195601"/>
    </reaction>
    <physiologicalReaction direction="left-to-right" evidence="10">
        <dbReference type="Rhea" id="RHEA:77196"/>
    </physiologicalReaction>
</comment>